<proteinExistence type="predicted"/>
<feature type="transmembrane region" description="Helical" evidence="1">
    <location>
        <begin position="169"/>
        <end position="193"/>
    </location>
</feature>
<dbReference type="PANTHER" id="PTHR22803">
    <property type="entry name" value="MANNOSE, PHOSPHOLIPASE, LECTIN RECEPTOR RELATED"/>
    <property type="match status" value="1"/>
</dbReference>
<dbReference type="SMART" id="SM00034">
    <property type="entry name" value="CLECT"/>
    <property type="match status" value="1"/>
</dbReference>
<dbReference type="GO" id="GO:0030246">
    <property type="term" value="F:carbohydrate binding"/>
    <property type="evidence" value="ECO:0000318"/>
    <property type="project" value="GO_Central"/>
</dbReference>
<keyword evidence="1" id="KW-0472">Membrane</keyword>
<dbReference type="GO" id="GO:0006955">
    <property type="term" value="P:immune response"/>
    <property type="evidence" value="ECO:0000318"/>
    <property type="project" value="GO_Central"/>
</dbReference>
<feature type="domain" description="C-type lectin" evidence="2">
    <location>
        <begin position="290"/>
        <end position="425"/>
    </location>
</feature>
<reference evidence="5" key="1">
    <citation type="submission" date="2012-12" db="EMBL/GenBank/DDBJ databases">
        <authorList>
            <person name="Hellsten U."/>
            <person name="Grimwood J."/>
            <person name="Chapman J.A."/>
            <person name="Shapiro H."/>
            <person name="Aerts A."/>
            <person name="Otillar R.P."/>
            <person name="Terry A.Y."/>
            <person name="Boore J.L."/>
            <person name="Simakov O."/>
            <person name="Marletaz F."/>
            <person name="Cho S.-J."/>
            <person name="Edsinger-Gonzales E."/>
            <person name="Havlak P."/>
            <person name="Kuo D.-H."/>
            <person name="Larsson T."/>
            <person name="Lv J."/>
            <person name="Arendt D."/>
            <person name="Savage R."/>
            <person name="Osoegawa K."/>
            <person name="de Jong P."/>
            <person name="Lindberg D.R."/>
            <person name="Seaver E.C."/>
            <person name="Weisblat D.A."/>
            <person name="Putnam N.H."/>
            <person name="Grigoriev I.V."/>
            <person name="Rokhsar D.S."/>
        </authorList>
    </citation>
    <scope>NUCLEOTIDE SEQUENCE</scope>
</reference>
<dbReference type="GO" id="GO:0038187">
    <property type="term" value="F:pattern recognition receptor activity"/>
    <property type="evidence" value="ECO:0000318"/>
    <property type="project" value="GO_Central"/>
</dbReference>
<organism evidence="4 5">
    <name type="scientific">Helobdella robusta</name>
    <name type="common">Californian leech</name>
    <dbReference type="NCBI Taxonomy" id="6412"/>
    <lineage>
        <taxon>Eukaryota</taxon>
        <taxon>Metazoa</taxon>
        <taxon>Spiralia</taxon>
        <taxon>Lophotrochozoa</taxon>
        <taxon>Annelida</taxon>
        <taxon>Clitellata</taxon>
        <taxon>Hirudinea</taxon>
        <taxon>Rhynchobdellida</taxon>
        <taxon>Glossiphoniidae</taxon>
        <taxon>Helobdella</taxon>
    </lineage>
</organism>
<dbReference type="GeneID" id="20202285"/>
<accession>T1F0D5</accession>
<evidence type="ECO:0000259" key="2">
    <source>
        <dbReference type="PROSITE" id="PS50041"/>
    </source>
</evidence>
<dbReference type="RefSeq" id="XP_009012398.1">
    <property type="nucleotide sequence ID" value="XM_009014150.1"/>
</dbReference>
<dbReference type="AlphaFoldDB" id="T1F0D5"/>
<reference evidence="4" key="3">
    <citation type="submission" date="2015-06" db="UniProtKB">
        <authorList>
            <consortium name="EnsemblMetazoa"/>
        </authorList>
    </citation>
    <scope>IDENTIFICATION</scope>
</reference>
<dbReference type="InterPro" id="IPR001304">
    <property type="entry name" value="C-type_lectin-like"/>
</dbReference>
<dbReference type="HOGENOM" id="CLU_618603_0_0_1"/>
<dbReference type="InterPro" id="IPR050111">
    <property type="entry name" value="C-type_lectin/snaclec_domain"/>
</dbReference>
<dbReference type="InParanoid" id="T1F0D5"/>
<reference evidence="3 5" key="2">
    <citation type="journal article" date="2013" name="Nature">
        <title>Insights into bilaterian evolution from three spiralian genomes.</title>
        <authorList>
            <person name="Simakov O."/>
            <person name="Marletaz F."/>
            <person name="Cho S.J."/>
            <person name="Edsinger-Gonzales E."/>
            <person name="Havlak P."/>
            <person name="Hellsten U."/>
            <person name="Kuo D.H."/>
            <person name="Larsson T."/>
            <person name="Lv J."/>
            <person name="Arendt D."/>
            <person name="Savage R."/>
            <person name="Osoegawa K."/>
            <person name="de Jong P."/>
            <person name="Grimwood J."/>
            <person name="Chapman J.A."/>
            <person name="Shapiro H."/>
            <person name="Aerts A."/>
            <person name="Otillar R.P."/>
            <person name="Terry A.Y."/>
            <person name="Boore J.L."/>
            <person name="Grigoriev I.V."/>
            <person name="Lindberg D.R."/>
            <person name="Seaver E.C."/>
            <person name="Weisblat D.A."/>
            <person name="Putnam N.H."/>
            <person name="Rokhsar D.S."/>
        </authorList>
    </citation>
    <scope>NUCLEOTIDE SEQUENCE</scope>
</reference>
<keyword evidence="1" id="KW-0812">Transmembrane</keyword>
<dbReference type="EMBL" id="AMQM01002929">
    <property type="status" value="NOT_ANNOTATED_CDS"/>
    <property type="molecule type" value="Genomic_DNA"/>
</dbReference>
<protein>
    <recommendedName>
        <fullName evidence="2">C-type lectin domain-containing protein</fullName>
    </recommendedName>
</protein>
<evidence type="ECO:0000313" key="5">
    <source>
        <dbReference type="Proteomes" id="UP000015101"/>
    </source>
</evidence>
<dbReference type="CDD" id="cd00037">
    <property type="entry name" value="CLECT"/>
    <property type="match status" value="1"/>
</dbReference>
<evidence type="ECO:0000313" key="4">
    <source>
        <dbReference type="EnsemblMetazoa" id="HelroP168268"/>
    </source>
</evidence>
<dbReference type="CTD" id="20202285"/>
<evidence type="ECO:0000313" key="3">
    <source>
        <dbReference type="EMBL" id="ESO09305.1"/>
    </source>
</evidence>
<keyword evidence="1" id="KW-1133">Transmembrane helix</keyword>
<sequence>MKYLDKYSVNSCNSDSVSTFEMFNHIARKDEAEMVELSDLEKFCCCESPMPTNLLPDINRKDNVINYLPPAVIQPHTSEFIVNDVDVNMKYYSNGSKSKINANSPTLLKVDYGCPNIYYTSKSDSAELLLDRKQDGCSNETDVQRKSDKLSRSDRFVGYFFQISNDKKVFGLTAAVIFIVGLSLGSIFGLGALKKNSHKASQCPIDRLICESVECRDAFRSTFCNPTTLMTCSNNNLYKDFCADFNYTDSIWRDLEKEDSKWKNYNSTTSNNEIFMKDASGWVYFDKGSLNGSKYIIVSKFMTFQVAQDYCKKVGGHLVHINSIREQIFVEDYLSSELKSDSLPPSIGYWLGARRPRGGHSGMCMYEQWKWIDAYGRTHGTIKGFTAFVPGKPDNLYYPEECLYLTVNEGKHESRYLKWDDAMCDLPNAGILTFCEVELFQQR</sequence>
<dbReference type="SUPFAM" id="SSF56436">
    <property type="entry name" value="C-type lectin-like"/>
    <property type="match status" value="1"/>
</dbReference>
<gene>
    <name evidence="4" type="primary">20202285</name>
    <name evidence="3" type="ORF">HELRODRAFT_168268</name>
</gene>
<dbReference type="Proteomes" id="UP000015101">
    <property type="component" value="Unassembled WGS sequence"/>
</dbReference>
<keyword evidence="5" id="KW-1185">Reference proteome</keyword>
<evidence type="ECO:0000256" key="1">
    <source>
        <dbReference type="SAM" id="Phobius"/>
    </source>
</evidence>
<dbReference type="InterPro" id="IPR016186">
    <property type="entry name" value="C-type_lectin-like/link_sf"/>
</dbReference>
<dbReference type="OrthoDB" id="6271941at2759"/>
<dbReference type="GO" id="GO:0009897">
    <property type="term" value="C:external side of plasma membrane"/>
    <property type="evidence" value="ECO:0000318"/>
    <property type="project" value="GO_Central"/>
</dbReference>
<dbReference type="PROSITE" id="PS50041">
    <property type="entry name" value="C_TYPE_LECTIN_2"/>
    <property type="match status" value="1"/>
</dbReference>
<dbReference type="EnsemblMetazoa" id="HelroT168268">
    <property type="protein sequence ID" value="HelroP168268"/>
    <property type="gene ID" value="HelroG168268"/>
</dbReference>
<dbReference type="Pfam" id="PF00059">
    <property type="entry name" value="Lectin_C"/>
    <property type="match status" value="1"/>
</dbReference>
<dbReference type="EMBL" id="KB095959">
    <property type="protein sequence ID" value="ESO09305.1"/>
    <property type="molecule type" value="Genomic_DNA"/>
</dbReference>
<dbReference type="KEGG" id="hro:HELRODRAFT_168268"/>
<dbReference type="InterPro" id="IPR016187">
    <property type="entry name" value="CTDL_fold"/>
</dbReference>
<dbReference type="Gene3D" id="3.10.100.10">
    <property type="entry name" value="Mannose-Binding Protein A, subunit A"/>
    <property type="match status" value="1"/>
</dbReference>
<name>T1F0D5_HELRO</name>